<evidence type="ECO:0000313" key="1">
    <source>
        <dbReference type="EMBL" id="TKT90707.1"/>
    </source>
</evidence>
<dbReference type="EMBL" id="SZVO01000009">
    <property type="protein sequence ID" value="TKT90707.1"/>
    <property type="molecule type" value="Genomic_DNA"/>
</dbReference>
<keyword evidence="2" id="KW-1185">Reference proteome</keyword>
<organism evidence="1 2">
    <name type="scientific">Dyadobacter frigoris</name>
    <dbReference type="NCBI Taxonomy" id="2576211"/>
    <lineage>
        <taxon>Bacteria</taxon>
        <taxon>Pseudomonadati</taxon>
        <taxon>Bacteroidota</taxon>
        <taxon>Cytophagia</taxon>
        <taxon>Cytophagales</taxon>
        <taxon>Spirosomataceae</taxon>
        <taxon>Dyadobacter</taxon>
    </lineage>
</organism>
<dbReference type="GO" id="GO:0016811">
    <property type="term" value="F:hydrolase activity, acting on carbon-nitrogen (but not peptide) bonds, in linear amides"/>
    <property type="evidence" value="ECO:0007669"/>
    <property type="project" value="TreeGrafter"/>
</dbReference>
<dbReference type="InterPro" id="IPR003737">
    <property type="entry name" value="GlcNAc_PI_deacetylase-related"/>
</dbReference>
<proteinExistence type="predicted"/>
<dbReference type="OrthoDB" id="9790023at2"/>
<reference evidence="1 2" key="1">
    <citation type="submission" date="2019-05" db="EMBL/GenBank/DDBJ databases">
        <title>Dyadobacter AR-3-8 sp. nov., isolated from arctic soil.</title>
        <authorList>
            <person name="Chaudhary D.K."/>
        </authorList>
    </citation>
    <scope>NUCLEOTIDE SEQUENCE [LARGE SCALE GENOMIC DNA]</scope>
    <source>
        <strain evidence="1 2">AR-3-8</strain>
    </source>
</reference>
<dbReference type="PANTHER" id="PTHR12993:SF30">
    <property type="entry name" value="N-ACETYL-ALPHA-D-GLUCOSAMINYL L-MALATE DEACETYLASE 1"/>
    <property type="match status" value="1"/>
</dbReference>
<name>A0A4U6D3E2_9BACT</name>
<dbReference type="InterPro" id="IPR024078">
    <property type="entry name" value="LmbE-like_dom_sf"/>
</dbReference>
<gene>
    <name evidence="1" type="ORF">FDK13_20185</name>
</gene>
<dbReference type="Proteomes" id="UP000304900">
    <property type="component" value="Unassembled WGS sequence"/>
</dbReference>
<dbReference type="PANTHER" id="PTHR12993">
    <property type="entry name" value="N-ACETYLGLUCOSAMINYL-PHOSPHATIDYLINOSITOL DE-N-ACETYLASE-RELATED"/>
    <property type="match status" value="1"/>
</dbReference>
<dbReference type="Gene3D" id="3.40.50.10320">
    <property type="entry name" value="LmbE-like"/>
    <property type="match status" value="1"/>
</dbReference>
<dbReference type="AlphaFoldDB" id="A0A4U6D3E2"/>
<protein>
    <submittedName>
        <fullName evidence="1">PIG-L family deacetylase</fullName>
    </submittedName>
</protein>
<dbReference type="SUPFAM" id="SSF102588">
    <property type="entry name" value="LmbE-like"/>
    <property type="match status" value="1"/>
</dbReference>
<accession>A0A4U6D3E2</accession>
<sequence>MIKEGKISRRSFFNNSLAGIGSLPLASVFDKSHHFTRPLKVVCVGGHPDDPETGCGGTLAKFANAGHQVTIIYLTNGDAGIKGKKPVETAQIRTAEAINACKILNAKPVFAGQVDGSSVVDNVWYAKIQKLLEDENPDIVFTHWPVDSHKDHMAASILTQKACIQMGQKFPLYFFEVYTGSQTQNFHPTDYVDITETQQQKRKAVFCHASQGFVTDAFYQRFHGIMEDFRGISISVKGAEAFIKLTTAKSAVI</sequence>
<comment type="caution">
    <text evidence="1">The sequence shown here is derived from an EMBL/GenBank/DDBJ whole genome shotgun (WGS) entry which is preliminary data.</text>
</comment>
<evidence type="ECO:0000313" key="2">
    <source>
        <dbReference type="Proteomes" id="UP000304900"/>
    </source>
</evidence>
<dbReference type="Pfam" id="PF02585">
    <property type="entry name" value="PIG-L"/>
    <property type="match status" value="1"/>
</dbReference>